<feature type="region of interest" description="Disordered" evidence="1">
    <location>
        <begin position="137"/>
        <end position="161"/>
    </location>
</feature>
<evidence type="ECO:0000256" key="2">
    <source>
        <dbReference type="SAM" id="Phobius"/>
    </source>
</evidence>
<feature type="compositionally biased region" description="Polar residues" evidence="1">
    <location>
        <begin position="815"/>
        <end position="825"/>
    </location>
</feature>
<feature type="compositionally biased region" description="Basic and acidic residues" evidence="1">
    <location>
        <begin position="557"/>
        <end position="573"/>
    </location>
</feature>
<feature type="region of interest" description="Disordered" evidence="1">
    <location>
        <begin position="1163"/>
        <end position="1187"/>
    </location>
</feature>
<feature type="compositionally biased region" description="Acidic residues" evidence="1">
    <location>
        <begin position="1175"/>
        <end position="1187"/>
    </location>
</feature>
<feature type="compositionally biased region" description="Basic and acidic residues" evidence="1">
    <location>
        <begin position="1086"/>
        <end position="1104"/>
    </location>
</feature>
<evidence type="ECO:0000313" key="3">
    <source>
        <dbReference type="EMBL" id="EPR60513.1"/>
    </source>
</evidence>
<accession>S7W6N7</accession>
<feature type="compositionally biased region" description="Gly residues" evidence="1">
    <location>
        <begin position="725"/>
        <end position="734"/>
    </location>
</feature>
<feature type="compositionally biased region" description="Gly residues" evidence="1">
    <location>
        <begin position="580"/>
        <end position="594"/>
    </location>
</feature>
<organism evidence="3 4">
    <name type="scientific">Toxoplasma gondii (strain ATCC 50853 / GT1)</name>
    <dbReference type="NCBI Taxonomy" id="507601"/>
    <lineage>
        <taxon>Eukaryota</taxon>
        <taxon>Sar</taxon>
        <taxon>Alveolata</taxon>
        <taxon>Apicomplexa</taxon>
        <taxon>Conoidasida</taxon>
        <taxon>Coccidia</taxon>
        <taxon>Eucoccidiorida</taxon>
        <taxon>Eimeriorina</taxon>
        <taxon>Sarcocystidae</taxon>
        <taxon>Toxoplasma</taxon>
    </lineage>
</organism>
<feature type="compositionally biased region" description="Low complexity" evidence="1">
    <location>
        <begin position="261"/>
        <end position="272"/>
    </location>
</feature>
<protein>
    <submittedName>
        <fullName evidence="3">Toxoplasma gondii family E protein</fullName>
    </submittedName>
</protein>
<feature type="transmembrane region" description="Helical" evidence="2">
    <location>
        <begin position="70"/>
        <end position="88"/>
    </location>
</feature>
<keyword evidence="2" id="KW-0812">Transmembrane</keyword>
<reference evidence="3 4" key="1">
    <citation type="submission" date="2006-05" db="EMBL/GenBank/DDBJ databases">
        <authorList>
            <person name="Paulsen I."/>
        </authorList>
    </citation>
    <scope>NUCLEOTIDE SEQUENCE [LARGE SCALE GENOMIC DNA]</scope>
    <source>
        <strain evidence="3 4">GT1</strain>
    </source>
</reference>
<evidence type="ECO:0000256" key="1">
    <source>
        <dbReference type="SAM" id="MobiDB-lite"/>
    </source>
</evidence>
<keyword evidence="2" id="KW-0472">Membrane</keyword>
<feature type="compositionally biased region" description="Low complexity" evidence="1">
    <location>
        <begin position="979"/>
        <end position="992"/>
    </location>
</feature>
<feature type="region of interest" description="Disordered" evidence="1">
    <location>
        <begin position="406"/>
        <end position="992"/>
    </location>
</feature>
<feature type="region of interest" description="Disordered" evidence="1">
    <location>
        <begin position="1086"/>
        <end position="1112"/>
    </location>
</feature>
<gene>
    <name evidence="3" type="ORF">TGGT1_240325</name>
</gene>
<name>S7W6N7_TOXGG</name>
<feature type="compositionally biased region" description="Basic and acidic residues" evidence="1">
    <location>
        <begin position="711"/>
        <end position="724"/>
    </location>
</feature>
<feature type="compositionally biased region" description="Polar residues" evidence="1">
    <location>
        <begin position="11"/>
        <end position="33"/>
    </location>
</feature>
<proteinExistence type="predicted"/>
<feature type="compositionally biased region" description="Pro residues" evidence="1">
    <location>
        <begin position="521"/>
        <end position="530"/>
    </location>
</feature>
<feature type="compositionally biased region" description="Basic and acidic residues" evidence="1">
    <location>
        <begin position="595"/>
        <end position="606"/>
    </location>
</feature>
<dbReference type="VEuPathDB" id="ToxoDB:TGGT1_240325"/>
<evidence type="ECO:0000313" key="4">
    <source>
        <dbReference type="Proteomes" id="UP000005641"/>
    </source>
</evidence>
<dbReference type="OrthoDB" id="10545309at2759"/>
<reference evidence="3 4" key="2">
    <citation type="submission" date="2013-05" db="EMBL/GenBank/DDBJ databases">
        <authorList>
            <person name="Sibley D."/>
            <person name="Venepally P."/>
            <person name="Karamycheva S."/>
            <person name="Hadjithomas M."/>
            <person name="Khan A."/>
            <person name="Brunk B."/>
            <person name="Roos D."/>
            <person name="Caler E."/>
            <person name="Lorenzi H."/>
        </authorList>
    </citation>
    <scope>NUCLEOTIDE SEQUENCE [LARGE SCALE GENOMIC DNA]</scope>
    <source>
        <strain evidence="3 4">GT1</strain>
    </source>
</reference>
<feature type="compositionally biased region" description="Basic and acidic residues" evidence="1">
    <location>
        <begin position="826"/>
        <end position="840"/>
    </location>
</feature>
<feature type="compositionally biased region" description="Basic and acidic residues" evidence="1">
    <location>
        <begin position="740"/>
        <end position="751"/>
    </location>
</feature>
<feature type="compositionally biased region" description="Basic and acidic residues" evidence="1">
    <location>
        <begin position="273"/>
        <end position="287"/>
    </location>
</feature>
<feature type="region of interest" description="Disordered" evidence="1">
    <location>
        <begin position="1"/>
        <end position="46"/>
    </location>
</feature>
<feature type="compositionally biased region" description="Basic and acidic residues" evidence="1">
    <location>
        <begin position="617"/>
        <end position="652"/>
    </location>
</feature>
<dbReference type="Proteomes" id="UP000005641">
    <property type="component" value="Unassembled WGS sequence"/>
</dbReference>
<feature type="compositionally biased region" description="Polar residues" evidence="1">
    <location>
        <begin position="464"/>
        <end position="478"/>
    </location>
</feature>
<feature type="compositionally biased region" description="Low complexity" evidence="1">
    <location>
        <begin position="754"/>
        <end position="763"/>
    </location>
</feature>
<sequence length="1345" mass="143395">MDRISGDDSIGNHTQSGAPEALGSSNSAHQLSDMSPVDQELSTHGSWHSRRMLPISTIVGRHTLQRKRGVALRLLTAFLAVSLGVYLAKYLSRCVLSIRRAGRSPDATRPGLQYEETRFRVSGPLASVTGNGRRLAAAEWGGGSGKSPETTEPSGESKDPICEHSEVNVVDNTPPEKIVPPVSVSEEALLLRDVAKHVMAAAAAASSALSKCQQSGDELRGVLQSLTQLYGKVVDQAEKVEKRNGKQETDGTSMRVERSSESGSGTTTAARTTADHIPHTQTDERGGETTSSMLSKDPQFPPPSRPTLSGMRTWSGNQFSLETIFETEESESRIAKHFDSSWLQPFPEAFGMDKHSDKDTGEDASSLAEALKVVELADDTQGNWHPFSSGSNINQLWEKILIDPLAATGPAGDDANDVTGGQPRRPSYSEVLQHPPARSHSAPPRSTAANGKGMAKRVAGLGQRLTSSGHRQSATSRDASGERRHYPSGPRVPGRRPTNRFESIDRSANYRRGGARRSLPSRPPPKPPLPQISKVGFGASGTPVQRGASQGGTPSGSEKRDGGEPPKDVKGQGEDAGQPGASGGPLGGAGGGGRRPGDDERDDDKRKKGKGSSSGGGEKKKEEQEKKAKKERDQRAEAKKESKPVDGREARGKKVTQGDGGLSSDSGKGSTGEEAGKKKAKKDRGRRAIEETVGDVTDAVVTSEATGGVPKEAEPQKDGEDRGVHGGGRGGEGPGSARATETDGVVHREGGDDGSSPEGGDPSQCQKTGSDKGGSKQEMTSSEKRKKRGASGRQSRQTTTGAGQQPGGFSETRTDTTVASGTETMATDRRAEDGDSKADDDGQGALQGPPAGAEKDGGEDAESEEAGGKDAAGAGEADDESAAKEALRTGARPKTSSAISKRKQKKRPQRTELPVQSEPPSIGSEEEATAQTRGRARQRTLRDARRGGPVSGHEASKGIVGSADSRRGAGGQSSDRVSGKGSKASGAKSSASVPVDFDELAANLKRKLLTVIANYEHRQNELHHSPGAKAFLDVALTGELTKYHVDPGFFPILSKAVLIEAEHYYTLKSLFEVATGLHERETKLKEERAHEMHAHSAATAKEDDAGAAGSEDSPLTAVIDDISVAIACCNERRMSLLLSEKWFRSFHIATTILPELPEISLPVLPGEKGDKHDTDEEETSEELPDTSEDPLEAVLIVKKTLQQWESRIPHLITSVEALWWRPPRDPDEAIRQRERTAAMFKAASGAIVRRFLRLALQEWNVEEGIRHSTDPSAKEKLQLARDVLASYIAEKEAQEWEGSSIFAASILATAKANVRNPSTRWDPLPSNDHAPDVRAAAHRYRQMSS</sequence>
<feature type="compositionally biased region" description="Low complexity" evidence="1">
    <location>
        <begin position="434"/>
        <end position="449"/>
    </location>
</feature>
<feature type="compositionally biased region" description="Low complexity" evidence="1">
    <location>
        <begin position="843"/>
        <end position="852"/>
    </location>
</feature>
<keyword evidence="2" id="KW-1133">Transmembrane helix</keyword>
<comment type="caution">
    <text evidence="3">The sequence shown here is derived from an EMBL/GenBank/DDBJ whole genome shotgun (WGS) entry which is preliminary data.</text>
</comment>
<dbReference type="EMBL" id="AAQM03000180">
    <property type="protein sequence ID" value="EPR60513.1"/>
    <property type="molecule type" value="Genomic_DNA"/>
</dbReference>
<feature type="compositionally biased region" description="Basic and acidic residues" evidence="1">
    <location>
        <begin position="240"/>
        <end position="260"/>
    </location>
</feature>
<feature type="region of interest" description="Disordered" evidence="1">
    <location>
        <begin position="240"/>
        <end position="313"/>
    </location>
</feature>